<sequence length="94" mass="10208">MLIAGCSALPRGDDAPREVAYICAYGPELTATFEGEQAVLAFNGARARLQATETAYGGRYANPTDDIVFWTRDDAAMLEMLGVFWSCRALPDRG</sequence>
<dbReference type="SUPFAM" id="SSF141488">
    <property type="entry name" value="YdhA-like"/>
    <property type="match status" value="1"/>
</dbReference>
<evidence type="ECO:0000256" key="2">
    <source>
        <dbReference type="ARBA" id="ARBA00023136"/>
    </source>
</evidence>
<feature type="domain" description="C-type lysozyme inhibitor" evidence="5">
    <location>
        <begin position="21"/>
        <end position="81"/>
    </location>
</feature>
<dbReference type="OrthoDB" id="5588236at2"/>
<evidence type="ECO:0000313" key="7">
    <source>
        <dbReference type="Proteomes" id="UP000064201"/>
    </source>
</evidence>
<dbReference type="Gene3D" id="2.40.128.200">
    <property type="match status" value="1"/>
</dbReference>
<dbReference type="RefSeq" id="WP_018144242.1">
    <property type="nucleotide sequence ID" value="NZ_CP011367.1"/>
</dbReference>
<gene>
    <name evidence="6" type="ORF">TVD_08945</name>
</gene>
<keyword evidence="7" id="KW-1185">Reference proteome</keyword>
<keyword evidence="3" id="KW-0564">Palmitate</keyword>
<evidence type="ECO:0000256" key="4">
    <source>
        <dbReference type="ARBA" id="ARBA00023288"/>
    </source>
</evidence>
<proteinExistence type="predicted"/>
<accession>A0A0G3G7K1</accession>
<dbReference type="PATRIC" id="fig|106634.4.peg.1828"/>
<dbReference type="EMBL" id="CP011367">
    <property type="protein sequence ID" value="AKJ95472.1"/>
    <property type="molecule type" value="Genomic_DNA"/>
</dbReference>
<evidence type="ECO:0000256" key="3">
    <source>
        <dbReference type="ARBA" id="ARBA00023139"/>
    </source>
</evidence>
<name>A0A0G3G7K1_9GAMM</name>
<dbReference type="InterPro" id="IPR018660">
    <property type="entry name" value="MliC"/>
</dbReference>
<dbReference type="InterPro" id="IPR036328">
    <property type="entry name" value="MliC_sf"/>
</dbReference>
<organism evidence="6 7">
    <name type="scientific">Thioalkalivibrio versutus</name>
    <dbReference type="NCBI Taxonomy" id="106634"/>
    <lineage>
        <taxon>Bacteria</taxon>
        <taxon>Pseudomonadati</taxon>
        <taxon>Pseudomonadota</taxon>
        <taxon>Gammaproteobacteria</taxon>
        <taxon>Chromatiales</taxon>
        <taxon>Ectothiorhodospiraceae</taxon>
        <taxon>Thioalkalivibrio</taxon>
    </lineage>
</organism>
<keyword evidence="1" id="KW-0732">Signal</keyword>
<evidence type="ECO:0000256" key="1">
    <source>
        <dbReference type="ARBA" id="ARBA00022729"/>
    </source>
</evidence>
<evidence type="ECO:0000259" key="5">
    <source>
        <dbReference type="Pfam" id="PF09864"/>
    </source>
</evidence>
<evidence type="ECO:0000313" key="6">
    <source>
        <dbReference type="EMBL" id="AKJ95472.1"/>
    </source>
</evidence>
<dbReference type="AlphaFoldDB" id="A0A0G3G7K1"/>
<protein>
    <recommendedName>
        <fullName evidence="5">C-type lysozyme inhibitor domain-containing protein</fullName>
    </recommendedName>
</protein>
<dbReference type="KEGG" id="tvr:TVD_08945"/>
<reference evidence="6 7" key="1">
    <citation type="submission" date="2015-04" db="EMBL/GenBank/DDBJ databases">
        <title>Complete Sequence for the Genome of the Thioalkalivibrio versutus D301.</title>
        <authorList>
            <person name="Mu T."/>
            <person name="Zhou J."/>
            <person name="Xu X."/>
        </authorList>
    </citation>
    <scope>NUCLEOTIDE SEQUENCE [LARGE SCALE GENOMIC DNA]</scope>
    <source>
        <strain evidence="6 7">D301</strain>
    </source>
</reference>
<keyword evidence="4" id="KW-0449">Lipoprotein</keyword>
<keyword evidence="2" id="KW-0472">Membrane</keyword>
<dbReference type="Pfam" id="PF09864">
    <property type="entry name" value="MliC"/>
    <property type="match status" value="1"/>
</dbReference>
<dbReference type="Proteomes" id="UP000064201">
    <property type="component" value="Chromosome"/>
</dbReference>